<dbReference type="KEGG" id="psic:J4E96_14320"/>
<evidence type="ECO:0000313" key="2">
    <source>
        <dbReference type="Proteomes" id="UP000663937"/>
    </source>
</evidence>
<dbReference type="RefSeq" id="WP_227422771.1">
    <property type="nucleotide sequence ID" value="NZ_CP071868.1"/>
</dbReference>
<sequence length="49" mass="5453">MSALSLSSRVVYQWEFAPEQHDNKATKAMVTKAEKVADGSRPMRREAGS</sequence>
<organism evidence="1 2">
    <name type="scientific">Pengzhenrongella sicca</name>
    <dbReference type="NCBI Taxonomy" id="2819238"/>
    <lineage>
        <taxon>Bacteria</taxon>
        <taxon>Bacillati</taxon>
        <taxon>Actinomycetota</taxon>
        <taxon>Actinomycetes</taxon>
        <taxon>Micrococcales</taxon>
        <taxon>Pengzhenrongella</taxon>
    </lineage>
</organism>
<dbReference type="Proteomes" id="UP000663937">
    <property type="component" value="Chromosome"/>
</dbReference>
<accession>A0A8A4Z9K5</accession>
<name>A0A8A4Z9K5_9MICO</name>
<protein>
    <submittedName>
        <fullName evidence="1">Uncharacterized protein</fullName>
    </submittedName>
</protein>
<dbReference type="AlphaFoldDB" id="A0A8A4Z9K5"/>
<dbReference type="EMBL" id="CP071868">
    <property type="protein sequence ID" value="QTE28534.1"/>
    <property type="molecule type" value="Genomic_DNA"/>
</dbReference>
<proteinExistence type="predicted"/>
<keyword evidence="2" id="KW-1185">Reference proteome</keyword>
<evidence type="ECO:0000313" key="1">
    <source>
        <dbReference type="EMBL" id="QTE28534.1"/>
    </source>
</evidence>
<reference evidence="1" key="1">
    <citation type="submission" date="2021-03" db="EMBL/GenBank/DDBJ databases">
        <title>Pengzhenrongella sicca gen. nov., sp. nov., a new member of suborder Micrococcineae isolated from High-Arctic tundra soil.</title>
        <authorList>
            <person name="Peng F."/>
        </authorList>
    </citation>
    <scope>NUCLEOTIDE SEQUENCE</scope>
    <source>
        <strain evidence="1">LRZ-2</strain>
    </source>
</reference>
<gene>
    <name evidence="1" type="ORF">J4E96_14320</name>
</gene>